<dbReference type="Gene3D" id="3.30.710.10">
    <property type="entry name" value="Potassium Channel Kv1.1, Chain A"/>
    <property type="match status" value="1"/>
</dbReference>
<evidence type="ECO:0008006" key="10">
    <source>
        <dbReference type="Google" id="ProtNLM"/>
    </source>
</evidence>
<name>A0A835R160_VANPL</name>
<evidence type="ECO:0000256" key="5">
    <source>
        <dbReference type="ARBA" id="ARBA00022833"/>
    </source>
</evidence>
<organism evidence="8 9">
    <name type="scientific">Vanilla planifolia</name>
    <name type="common">Vanilla</name>
    <dbReference type="NCBI Taxonomy" id="51239"/>
    <lineage>
        <taxon>Eukaryota</taxon>
        <taxon>Viridiplantae</taxon>
        <taxon>Streptophyta</taxon>
        <taxon>Embryophyta</taxon>
        <taxon>Tracheophyta</taxon>
        <taxon>Spermatophyta</taxon>
        <taxon>Magnoliopsida</taxon>
        <taxon>Liliopsida</taxon>
        <taxon>Asparagales</taxon>
        <taxon>Orchidaceae</taxon>
        <taxon>Vanilloideae</taxon>
        <taxon>Vanilleae</taxon>
        <taxon>Vanilla</taxon>
    </lineage>
</organism>
<dbReference type="InterPro" id="IPR035898">
    <property type="entry name" value="TAZ_dom_sf"/>
</dbReference>
<dbReference type="InterPro" id="IPR011333">
    <property type="entry name" value="SKP1/BTB/POZ_sf"/>
</dbReference>
<feature type="domain" description="BTB" evidence="6">
    <location>
        <begin position="95"/>
        <end position="163"/>
    </location>
</feature>
<sequence length="407" mass="46529">MACADLDSAQLFSHHLSFDISYNLKVKDCISTDNLAIPDASASCQPQAKIFPKAPPQLKSSCSRYTTKRRPAGYVLVPRETRRIWNSLFDEGHGADVHIITNDNRLLAAHSCVLSTASPVLRTLLEQAQFCKGLRCIKIRGVPIEAVHTFLRFLYSSCYQPDDLNRNVLHLLVMSHMYSIPSLKNVCIELLEQALLTVENVADLLQLAKECDAPRLSMICTRMIINDFKNVSLSEGWKVMKKANPSLEQELLGFLVERDTKRQERLKRIEEKKVYMQIYQAMQALLHICRNGCKTIGPRDQTLKDTQLVCNFPACKGVETLFRHFSTCKARSLGRCAHCKRLWQLLELHSRMCLEQNSCKVPLCRHFKEKFKLQSKKEEQKWKMLVRKVMEAKGTISSISAWRSVVA</sequence>
<feature type="domain" description="TAZ-type" evidence="7">
    <location>
        <begin position="269"/>
        <end position="367"/>
    </location>
</feature>
<evidence type="ECO:0000313" key="9">
    <source>
        <dbReference type="Proteomes" id="UP000636800"/>
    </source>
</evidence>
<dbReference type="GO" id="GO:0009725">
    <property type="term" value="P:response to hormone"/>
    <property type="evidence" value="ECO:0007669"/>
    <property type="project" value="UniProtKB-ARBA"/>
</dbReference>
<keyword evidence="2" id="KW-0479">Metal-binding</keyword>
<dbReference type="PANTHER" id="PTHR46287">
    <property type="entry name" value="BTB/POZ AND TAZ DOMAIN-CONTAINING PROTEIN 3-RELATED"/>
    <property type="match status" value="1"/>
</dbReference>
<dbReference type="Pfam" id="PF00651">
    <property type="entry name" value="BTB"/>
    <property type="match status" value="1"/>
</dbReference>
<evidence type="ECO:0000256" key="1">
    <source>
        <dbReference type="ARBA" id="ARBA00004906"/>
    </source>
</evidence>
<dbReference type="PANTHER" id="PTHR46287:SF11">
    <property type="entry name" value="BTB_POZ AND TAZ DOMAIN-CONTAINING PROTEIN 4"/>
    <property type="match status" value="1"/>
</dbReference>
<accession>A0A835R160</accession>
<dbReference type="EMBL" id="JADCNL010000005">
    <property type="protein sequence ID" value="KAG0480856.1"/>
    <property type="molecule type" value="Genomic_DNA"/>
</dbReference>
<keyword evidence="9" id="KW-1185">Reference proteome</keyword>
<comment type="pathway">
    <text evidence="1">Protein modification; protein ubiquitination.</text>
</comment>
<dbReference type="GO" id="GO:0008270">
    <property type="term" value="F:zinc ion binding"/>
    <property type="evidence" value="ECO:0007669"/>
    <property type="project" value="UniProtKB-KW"/>
</dbReference>
<evidence type="ECO:0000256" key="3">
    <source>
        <dbReference type="ARBA" id="ARBA00022771"/>
    </source>
</evidence>
<dbReference type="InterPro" id="IPR000210">
    <property type="entry name" value="BTB/POZ_dom"/>
</dbReference>
<evidence type="ECO:0000313" key="8">
    <source>
        <dbReference type="EMBL" id="KAG0480856.1"/>
    </source>
</evidence>
<dbReference type="SMART" id="SM00551">
    <property type="entry name" value="ZnF_TAZ"/>
    <property type="match status" value="1"/>
</dbReference>
<dbReference type="GO" id="GO:0006355">
    <property type="term" value="P:regulation of DNA-templated transcription"/>
    <property type="evidence" value="ECO:0007669"/>
    <property type="project" value="UniProtKB-ARBA"/>
</dbReference>
<dbReference type="AlphaFoldDB" id="A0A835R160"/>
<dbReference type="GO" id="GO:0009751">
    <property type="term" value="P:response to salicylic acid"/>
    <property type="evidence" value="ECO:0007669"/>
    <property type="project" value="UniProtKB-ARBA"/>
</dbReference>
<dbReference type="SUPFAM" id="SSF57933">
    <property type="entry name" value="TAZ domain"/>
    <property type="match status" value="1"/>
</dbReference>
<evidence type="ECO:0000259" key="6">
    <source>
        <dbReference type="PROSITE" id="PS50097"/>
    </source>
</evidence>
<evidence type="ECO:0000256" key="4">
    <source>
        <dbReference type="ARBA" id="ARBA00022786"/>
    </source>
</evidence>
<dbReference type="FunFam" id="1.20.1020.10:FF:000004">
    <property type="entry name" value="BTB/POZ and TAZ domain-containing protein 2"/>
    <property type="match status" value="1"/>
</dbReference>
<dbReference type="GO" id="GO:0042542">
    <property type="term" value="P:response to hydrogen peroxide"/>
    <property type="evidence" value="ECO:0007669"/>
    <property type="project" value="UniProtKB-ARBA"/>
</dbReference>
<dbReference type="InterPro" id="IPR044513">
    <property type="entry name" value="BT1/2/3/4/5"/>
</dbReference>
<dbReference type="Pfam" id="PF02135">
    <property type="entry name" value="zf-TAZ"/>
    <property type="match status" value="1"/>
</dbReference>
<comment type="caution">
    <text evidence="8">The sequence shown here is derived from an EMBL/GenBank/DDBJ whole genome shotgun (WGS) entry which is preliminary data.</text>
</comment>
<dbReference type="PROSITE" id="PS50097">
    <property type="entry name" value="BTB"/>
    <property type="match status" value="1"/>
</dbReference>
<dbReference type="Proteomes" id="UP000636800">
    <property type="component" value="Chromosome 5"/>
</dbReference>
<gene>
    <name evidence="8" type="ORF">HPP92_011714</name>
</gene>
<protein>
    <recommendedName>
        <fullName evidence="10">BTB/POZ and TAZ domain-containing protein 3</fullName>
    </recommendedName>
</protein>
<keyword evidence="4" id="KW-0833">Ubl conjugation pathway</keyword>
<reference evidence="8 9" key="1">
    <citation type="journal article" date="2020" name="Nat. Food">
        <title>A phased Vanilla planifolia genome enables genetic improvement of flavour and production.</title>
        <authorList>
            <person name="Hasing T."/>
            <person name="Tang H."/>
            <person name="Brym M."/>
            <person name="Khazi F."/>
            <person name="Huang T."/>
            <person name="Chambers A.H."/>
        </authorList>
    </citation>
    <scope>NUCLEOTIDE SEQUENCE [LARGE SCALE GENOMIC DNA]</scope>
    <source>
        <tissue evidence="8">Leaf</tissue>
    </source>
</reference>
<dbReference type="Gene3D" id="1.20.1020.10">
    <property type="entry name" value="TAZ domain"/>
    <property type="match status" value="1"/>
</dbReference>
<dbReference type="InterPro" id="IPR000197">
    <property type="entry name" value="Znf_TAZ"/>
</dbReference>
<dbReference type="CDD" id="cd14733">
    <property type="entry name" value="BACK"/>
    <property type="match status" value="1"/>
</dbReference>
<dbReference type="PROSITE" id="PS50134">
    <property type="entry name" value="ZF_TAZ"/>
    <property type="match status" value="1"/>
</dbReference>
<dbReference type="SMART" id="SM00225">
    <property type="entry name" value="BTB"/>
    <property type="match status" value="1"/>
</dbReference>
<dbReference type="Gene3D" id="1.25.40.420">
    <property type="match status" value="1"/>
</dbReference>
<dbReference type="FunFam" id="1.25.40.420:FF:000012">
    <property type="entry name" value="BTB/POZ and TAZ domain-containing protein 2"/>
    <property type="match status" value="1"/>
</dbReference>
<dbReference type="GO" id="GO:0005516">
    <property type="term" value="F:calmodulin binding"/>
    <property type="evidence" value="ECO:0007669"/>
    <property type="project" value="UniProtKB-ARBA"/>
</dbReference>
<keyword evidence="5" id="KW-0862">Zinc</keyword>
<evidence type="ECO:0000256" key="2">
    <source>
        <dbReference type="ARBA" id="ARBA00022723"/>
    </source>
</evidence>
<keyword evidence="3" id="KW-0863">Zinc-finger</keyword>
<evidence type="ECO:0000259" key="7">
    <source>
        <dbReference type="PROSITE" id="PS50134"/>
    </source>
</evidence>
<proteinExistence type="predicted"/>
<dbReference type="SUPFAM" id="SSF54695">
    <property type="entry name" value="POZ domain"/>
    <property type="match status" value="1"/>
</dbReference>